<evidence type="ECO:0000313" key="1">
    <source>
        <dbReference type="EMBL" id="PBL01791.1"/>
    </source>
</evidence>
<evidence type="ECO:0000313" key="2">
    <source>
        <dbReference type="Proteomes" id="UP000217790"/>
    </source>
</evidence>
<sequence length="162" mass="17965">MCLQPLSQFQEEIPDLQTRMFNVYAPGRITGWMFASRKVDGLGWRGDSRAAQVLMVRFLTVAMLPHSIDGPVSCLSPMKTRRPVSEMVCPLLPTSVATLTHDEMHFQEITGILPPTRPVISTIHLFSSLDATSCDLPTPVIRDHVSRGVTQGGRKHIPFGRA</sequence>
<accession>A0A2H3E618</accession>
<dbReference type="EMBL" id="KZ293645">
    <property type="protein sequence ID" value="PBL01791.1"/>
    <property type="molecule type" value="Genomic_DNA"/>
</dbReference>
<dbReference type="InParanoid" id="A0A2H3E618"/>
<organism evidence="1 2">
    <name type="scientific">Armillaria gallica</name>
    <name type="common">Bulbous honey fungus</name>
    <name type="synonym">Armillaria bulbosa</name>
    <dbReference type="NCBI Taxonomy" id="47427"/>
    <lineage>
        <taxon>Eukaryota</taxon>
        <taxon>Fungi</taxon>
        <taxon>Dikarya</taxon>
        <taxon>Basidiomycota</taxon>
        <taxon>Agaricomycotina</taxon>
        <taxon>Agaricomycetes</taxon>
        <taxon>Agaricomycetidae</taxon>
        <taxon>Agaricales</taxon>
        <taxon>Marasmiineae</taxon>
        <taxon>Physalacriaceae</taxon>
        <taxon>Armillaria</taxon>
    </lineage>
</organism>
<gene>
    <name evidence="1" type="ORF">ARMGADRAFT_228753</name>
</gene>
<proteinExistence type="predicted"/>
<reference evidence="2" key="1">
    <citation type="journal article" date="2017" name="Nat. Ecol. Evol.">
        <title>Genome expansion and lineage-specific genetic innovations in the forest pathogenic fungi Armillaria.</title>
        <authorList>
            <person name="Sipos G."/>
            <person name="Prasanna A.N."/>
            <person name="Walter M.C."/>
            <person name="O'Connor E."/>
            <person name="Balint B."/>
            <person name="Krizsan K."/>
            <person name="Kiss B."/>
            <person name="Hess J."/>
            <person name="Varga T."/>
            <person name="Slot J."/>
            <person name="Riley R."/>
            <person name="Boka B."/>
            <person name="Rigling D."/>
            <person name="Barry K."/>
            <person name="Lee J."/>
            <person name="Mihaltcheva S."/>
            <person name="LaButti K."/>
            <person name="Lipzen A."/>
            <person name="Waldron R."/>
            <person name="Moloney N.M."/>
            <person name="Sperisen C."/>
            <person name="Kredics L."/>
            <person name="Vagvoelgyi C."/>
            <person name="Patrignani A."/>
            <person name="Fitzpatrick D."/>
            <person name="Nagy I."/>
            <person name="Doyle S."/>
            <person name="Anderson J.B."/>
            <person name="Grigoriev I.V."/>
            <person name="Gueldener U."/>
            <person name="Muensterkoetter M."/>
            <person name="Nagy L.G."/>
        </authorList>
    </citation>
    <scope>NUCLEOTIDE SEQUENCE [LARGE SCALE GENOMIC DNA]</scope>
    <source>
        <strain evidence="2">Ar21-2</strain>
    </source>
</reference>
<protein>
    <submittedName>
        <fullName evidence="1">Uncharacterized protein</fullName>
    </submittedName>
</protein>
<name>A0A2H3E618_ARMGA</name>
<keyword evidence="2" id="KW-1185">Reference proteome</keyword>
<dbReference type="AlphaFoldDB" id="A0A2H3E618"/>
<dbReference type="Proteomes" id="UP000217790">
    <property type="component" value="Unassembled WGS sequence"/>
</dbReference>